<dbReference type="InterPro" id="IPR041145">
    <property type="entry name" value="DUF5619"/>
</dbReference>
<reference evidence="2 3" key="1">
    <citation type="journal article" date="2017" name="ISME J.">
        <title>Energy and carbon metabolisms in a deep terrestrial subsurface fluid microbial community.</title>
        <authorList>
            <person name="Momper L."/>
            <person name="Jungbluth S.P."/>
            <person name="Lee M.D."/>
            <person name="Amend J.P."/>
        </authorList>
    </citation>
    <scope>NUCLEOTIDE SEQUENCE [LARGE SCALE GENOMIC DNA]</scope>
    <source>
        <strain evidence="2">SURF_5</strain>
    </source>
</reference>
<gene>
    <name evidence="2" type="ORF">C4520_12345</name>
</gene>
<proteinExistence type="predicted"/>
<evidence type="ECO:0000313" key="3">
    <source>
        <dbReference type="Proteomes" id="UP000265882"/>
    </source>
</evidence>
<dbReference type="EMBL" id="QZKU01000085">
    <property type="protein sequence ID" value="RJP19745.1"/>
    <property type="molecule type" value="Genomic_DNA"/>
</dbReference>
<accession>A0A3A4NMM8</accession>
<sequence>MKNIELVLKDITSLEDAEKEARNAVSEFGGHFSLLSWYDKARGTGAPQEVCSQENWKCPRDYAEHHEADVRVAVNGDAYEFYFIKVPADAETLEADEVGSIHADVPKQAFDNVQGG</sequence>
<comment type="caution">
    <text evidence="2">The sequence shown here is derived from an EMBL/GenBank/DDBJ whole genome shotgun (WGS) entry which is preliminary data.</text>
</comment>
<dbReference type="Proteomes" id="UP000265882">
    <property type="component" value="Unassembled WGS sequence"/>
</dbReference>
<evidence type="ECO:0000313" key="2">
    <source>
        <dbReference type="EMBL" id="RJP19745.1"/>
    </source>
</evidence>
<dbReference type="AlphaFoldDB" id="A0A3A4NMM8"/>
<feature type="domain" description="DUF5619" evidence="1">
    <location>
        <begin position="1"/>
        <end position="83"/>
    </location>
</feature>
<organism evidence="2 3">
    <name type="scientific">Abyssobacteria bacterium (strain SURF_5)</name>
    <dbReference type="NCBI Taxonomy" id="2093360"/>
    <lineage>
        <taxon>Bacteria</taxon>
        <taxon>Pseudomonadati</taxon>
        <taxon>Candidatus Hydrogenedentota</taxon>
        <taxon>Candidatus Abyssobacteria</taxon>
    </lineage>
</organism>
<name>A0A3A4NMM8_ABYX5</name>
<protein>
    <recommendedName>
        <fullName evidence="1">DUF5619 domain-containing protein</fullName>
    </recommendedName>
</protein>
<dbReference type="Pfam" id="PF18505">
    <property type="entry name" value="DUF5619"/>
    <property type="match status" value="1"/>
</dbReference>
<dbReference type="Gene3D" id="3.30.1490.340">
    <property type="match status" value="1"/>
</dbReference>
<evidence type="ECO:0000259" key="1">
    <source>
        <dbReference type="Pfam" id="PF18505"/>
    </source>
</evidence>